<evidence type="ECO:0000313" key="1">
    <source>
        <dbReference type="EMBL" id="MBE6060656.1"/>
    </source>
</evidence>
<dbReference type="AlphaFoldDB" id="A0A927ZM90"/>
<accession>A0A927ZM90</accession>
<dbReference type="EMBL" id="SVCM01000124">
    <property type="protein sequence ID" value="MBE6060656.1"/>
    <property type="molecule type" value="Genomic_DNA"/>
</dbReference>
<dbReference type="InterPro" id="IPR029045">
    <property type="entry name" value="ClpP/crotonase-like_dom_sf"/>
</dbReference>
<dbReference type="SUPFAM" id="SSF52096">
    <property type="entry name" value="ClpP/crotonase"/>
    <property type="match status" value="1"/>
</dbReference>
<proteinExistence type="predicted"/>
<dbReference type="Proteomes" id="UP000768462">
    <property type="component" value="Unassembled WGS sequence"/>
</dbReference>
<comment type="caution">
    <text evidence="1">The sequence shown here is derived from an EMBL/GenBank/DDBJ whole genome shotgun (WGS) entry which is preliminary data.</text>
</comment>
<evidence type="ECO:0000313" key="2">
    <source>
        <dbReference type="Proteomes" id="UP000768462"/>
    </source>
</evidence>
<name>A0A927ZM90_9CLOT</name>
<organism evidence="1 2">
    <name type="scientific">Clostridium sulfidigenes</name>
    <dbReference type="NCBI Taxonomy" id="318464"/>
    <lineage>
        <taxon>Bacteria</taxon>
        <taxon>Bacillati</taxon>
        <taxon>Bacillota</taxon>
        <taxon>Clostridia</taxon>
        <taxon>Eubacteriales</taxon>
        <taxon>Clostridiaceae</taxon>
        <taxon>Clostridium</taxon>
    </lineage>
</organism>
<reference evidence="1" key="1">
    <citation type="submission" date="2019-04" db="EMBL/GenBank/DDBJ databases">
        <title>Evolution of Biomass-Degrading Anaerobic Consortia Revealed by Metagenomics.</title>
        <authorList>
            <person name="Peng X."/>
        </authorList>
    </citation>
    <scope>NUCLEOTIDE SEQUENCE</scope>
    <source>
        <strain evidence="1">SIG254</strain>
    </source>
</reference>
<protein>
    <submittedName>
        <fullName evidence="1">Peptidase S41</fullName>
    </submittedName>
</protein>
<dbReference type="Gene3D" id="3.90.226.10">
    <property type="entry name" value="2-enoyl-CoA Hydratase, Chain A, domain 1"/>
    <property type="match status" value="1"/>
</dbReference>
<sequence>MKSQWEEKWLEDIEFLRENLIEKHKNLFFNISKEEFDSRIDKLKSMIGDLDYEEMKVEISRVVASIGDAHTSVAFPANKYLPIKFYWFEDGIYIIRTSEAYKNLLFKKVIAIEDVSMDKILHELSEIISFENEYFFKAQSMKYMQVAEVLYGLLISDSMDNIKITTEHNTVKVKTVNIKELKYSDSELPLYARRPNENLWYEYLEDKEELYIKYNYCREEGNIKISTKIVEIIDFIEKNSTYKITIDLRNNLGGDSKLLEPLLCYIKNNPRINNKENLKVIIGRETFSSGLLNAYEFKFETNCVIWGEPSGGKPNCYGEILRFVLPNSKFSVSYSTRYYKLIDDDSTMSLYPDKTVYEKNDRSHSHTRDFSCELE</sequence>
<gene>
    <name evidence="1" type="ORF">E7215_10870</name>
</gene>